<feature type="binding site" evidence="9">
    <location>
        <position position="68"/>
    </location>
    <ligand>
        <name>[4Fe-4S] cluster</name>
        <dbReference type="ChEBI" id="CHEBI:49883"/>
        <label>2</label>
        <note>4Fe-4S-S-AdoMet</note>
    </ligand>
</feature>
<organism evidence="11 12">
    <name type="scientific">Natronincola peptidivorans</name>
    <dbReference type="NCBI Taxonomy" id="426128"/>
    <lineage>
        <taxon>Bacteria</taxon>
        <taxon>Bacillati</taxon>
        <taxon>Bacillota</taxon>
        <taxon>Clostridia</taxon>
        <taxon>Peptostreptococcales</taxon>
        <taxon>Natronincolaceae</taxon>
        <taxon>Natronincola</taxon>
    </lineage>
</organism>
<evidence type="ECO:0000256" key="2">
    <source>
        <dbReference type="ARBA" id="ARBA00022490"/>
    </source>
</evidence>
<dbReference type="GO" id="GO:0009249">
    <property type="term" value="P:protein lipoylation"/>
    <property type="evidence" value="ECO:0007669"/>
    <property type="project" value="UniProtKB-UniRule"/>
</dbReference>
<gene>
    <name evidence="9" type="primary">lipA</name>
    <name evidence="11" type="ORF">SAMN05660297_01333</name>
</gene>
<dbReference type="EMBL" id="FOHU01000004">
    <property type="protein sequence ID" value="SET08003.1"/>
    <property type="molecule type" value="Genomic_DNA"/>
</dbReference>
<dbReference type="NCBIfam" id="TIGR00510">
    <property type="entry name" value="lipA"/>
    <property type="match status" value="1"/>
</dbReference>
<keyword evidence="12" id="KW-1185">Reference proteome</keyword>
<comment type="function">
    <text evidence="9">Catalyzes the radical-mediated insertion of two sulfur atoms into the C-6 and C-8 positions of the octanoyl moiety bound to the lipoyl domains of lipoate-dependent enzymes, thereby converting the octanoylated domains into lipoylated derivatives.</text>
</comment>
<comment type="catalytic activity">
    <reaction evidence="8 9">
        <text>[[Fe-S] cluster scaffold protein carrying a second [4Fe-4S](2+) cluster] + N(6)-octanoyl-L-lysyl-[protein] + 2 oxidized [2Fe-2S]-[ferredoxin] + 2 S-adenosyl-L-methionine + 4 H(+) = [[Fe-S] cluster scaffold protein] + N(6)-[(R)-dihydrolipoyl]-L-lysyl-[protein] + 4 Fe(3+) + 2 hydrogen sulfide + 2 5'-deoxyadenosine + 2 L-methionine + 2 reduced [2Fe-2S]-[ferredoxin]</text>
        <dbReference type="Rhea" id="RHEA:16585"/>
        <dbReference type="Rhea" id="RHEA-COMP:9928"/>
        <dbReference type="Rhea" id="RHEA-COMP:10000"/>
        <dbReference type="Rhea" id="RHEA-COMP:10001"/>
        <dbReference type="Rhea" id="RHEA-COMP:10475"/>
        <dbReference type="Rhea" id="RHEA-COMP:14568"/>
        <dbReference type="Rhea" id="RHEA-COMP:14569"/>
        <dbReference type="ChEBI" id="CHEBI:15378"/>
        <dbReference type="ChEBI" id="CHEBI:17319"/>
        <dbReference type="ChEBI" id="CHEBI:29034"/>
        <dbReference type="ChEBI" id="CHEBI:29919"/>
        <dbReference type="ChEBI" id="CHEBI:33722"/>
        <dbReference type="ChEBI" id="CHEBI:33737"/>
        <dbReference type="ChEBI" id="CHEBI:33738"/>
        <dbReference type="ChEBI" id="CHEBI:57844"/>
        <dbReference type="ChEBI" id="CHEBI:59789"/>
        <dbReference type="ChEBI" id="CHEBI:78809"/>
        <dbReference type="ChEBI" id="CHEBI:83100"/>
        <dbReference type="EC" id="2.8.1.8"/>
    </reaction>
</comment>
<evidence type="ECO:0000256" key="5">
    <source>
        <dbReference type="ARBA" id="ARBA00022723"/>
    </source>
</evidence>
<dbReference type="SUPFAM" id="SSF102114">
    <property type="entry name" value="Radical SAM enzymes"/>
    <property type="match status" value="1"/>
</dbReference>
<dbReference type="SMART" id="SM00729">
    <property type="entry name" value="Elp3"/>
    <property type="match status" value="1"/>
</dbReference>
<evidence type="ECO:0000313" key="12">
    <source>
        <dbReference type="Proteomes" id="UP000199568"/>
    </source>
</evidence>
<feature type="binding site" evidence="9">
    <location>
        <position position="65"/>
    </location>
    <ligand>
        <name>[4Fe-4S] cluster</name>
        <dbReference type="ChEBI" id="CHEBI:49883"/>
        <label>2</label>
        <note>4Fe-4S-S-AdoMet</note>
    </ligand>
</feature>
<dbReference type="FunFam" id="3.20.20.70:FF:000040">
    <property type="entry name" value="Lipoyl synthase"/>
    <property type="match status" value="1"/>
</dbReference>
<evidence type="ECO:0000313" key="11">
    <source>
        <dbReference type="EMBL" id="SET08003.1"/>
    </source>
</evidence>
<keyword evidence="4 9" id="KW-0949">S-adenosyl-L-methionine</keyword>
<evidence type="ECO:0000256" key="8">
    <source>
        <dbReference type="ARBA" id="ARBA00047326"/>
    </source>
</evidence>
<keyword evidence="6 9" id="KW-0408">Iron</keyword>
<comment type="subcellular location">
    <subcellularLocation>
        <location evidence="9">Cytoplasm</location>
    </subcellularLocation>
</comment>
<dbReference type="PANTHER" id="PTHR10949">
    <property type="entry name" value="LIPOYL SYNTHASE"/>
    <property type="match status" value="1"/>
</dbReference>
<keyword evidence="5 9" id="KW-0479">Metal-binding</keyword>
<dbReference type="PROSITE" id="PS51918">
    <property type="entry name" value="RADICAL_SAM"/>
    <property type="match status" value="1"/>
</dbReference>
<reference evidence="11 12" key="1">
    <citation type="submission" date="2016-10" db="EMBL/GenBank/DDBJ databases">
        <authorList>
            <person name="de Groot N.N."/>
        </authorList>
    </citation>
    <scope>NUCLEOTIDE SEQUENCE [LARGE SCALE GENOMIC DNA]</scope>
    <source>
        <strain evidence="11 12">DSM 18979</strain>
    </source>
</reference>
<dbReference type="NCBIfam" id="NF004019">
    <property type="entry name" value="PRK05481.1"/>
    <property type="match status" value="1"/>
</dbReference>
<dbReference type="Proteomes" id="UP000199568">
    <property type="component" value="Unassembled WGS sequence"/>
</dbReference>
<dbReference type="UniPathway" id="UPA00538">
    <property type="reaction ID" value="UER00593"/>
</dbReference>
<dbReference type="OrthoDB" id="9787898at2"/>
<dbReference type="InterPro" id="IPR013785">
    <property type="entry name" value="Aldolase_TIM"/>
</dbReference>
<protein>
    <recommendedName>
        <fullName evidence="9">Lipoyl synthase</fullName>
        <ecNumber evidence="9">2.8.1.8</ecNumber>
    </recommendedName>
    <alternativeName>
        <fullName evidence="9">Lip-syn</fullName>
        <shortName evidence="9">LS</shortName>
    </alternativeName>
    <alternativeName>
        <fullName evidence="9">Lipoate synthase</fullName>
    </alternativeName>
    <alternativeName>
        <fullName evidence="9">Lipoic acid synthase</fullName>
    </alternativeName>
    <alternativeName>
        <fullName evidence="9">Sulfur insertion protein LipA</fullName>
    </alternativeName>
</protein>
<dbReference type="InterPro" id="IPR003698">
    <property type="entry name" value="Lipoyl_synth"/>
</dbReference>
<evidence type="ECO:0000259" key="10">
    <source>
        <dbReference type="PROSITE" id="PS51918"/>
    </source>
</evidence>
<dbReference type="InterPro" id="IPR006638">
    <property type="entry name" value="Elp3/MiaA/NifB-like_rSAM"/>
</dbReference>
<comment type="cofactor">
    <cofactor evidence="9">
        <name>[4Fe-4S] cluster</name>
        <dbReference type="ChEBI" id="CHEBI:49883"/>
    </cofactor>
    <text evidence="9">Binds 2 [4Fe-4S] clusters per subunit. One cluster is coordinated with 3 cysteines and an exchangeable S-adenosyl-L-methionine.</text>
</comment>
<feature type="binding site" evidence="9">
    <location>
        <position position="61"/>
    </location>
    <ligand>
        <name>[4Fe-4S] cluster</name>
        <dbReference type="ChEBI" id="CHEBI:49883"/>
        <label>2</label>
        <note>4Fe-4S-S-AdoMet</note>
    </ligand>
</feature>
<dbReference type="RefSeq" id="WP_090441164.1">
    <property type="nucleotide sequence ID" value="NZ_FOHU01000004.1"/>
</dbReference>
<dbReference type="InterPro" id="IPR058240">
    <property type="entry name" value="rSAM_sf"/>
</dbReference>
<accession>A0A1I0BM30</accession>
<evidence type="ECO:0000256" key="9">
    <source>
        <dbReference type="HAMAP-Rule" id="MF_00206"/>
    </source>
</evidence>
<evidence type="ECO:0000256" key="1">
    <source>
        <dbReference type="ARBA" id="ARBA00022485"/>
    </source>
</evidence>
<dbReference type="PANTHER" id="PTHR10949:SF0">
    <property type="entry name" value="LIPOYL SYNTHASE, MITOCHONDRIAL"/>
    <property type="match status" value="1"/>
</dbReference>
<dbReference type="InterPro" id="IPR007197">
    <property type="entry name" value="rSAM"/>
</dbReference>
<dbReference type="GO" id="GO:0016992">
    <property type="term" value="F:lipoate synthase activity"/>
    <property type="evidence" value="ECO:0007669"/>
    <property type="project" value="UniProtKB-UniRule"/>
</dbReference>
<keyword evidence="7 9" id="KW-0411">Iron-sulfur</keyword>
<keyword evidence="2 9" id="KW-0963">Cytoplasm</keyword>
<dbReference type="NCBIfam" id="NF009544">
    <property type="entry name" value="PRK12928.1"/>
    <property type="match status" value="1"/>
</dbReference>
<feature type="domain" description="Radical SAM core" evidence="10">
    <location>
        <begin position="47"/>
        <end position="263"/>
    </location>
</feature>
<dbReference type="GO" id="GO:0046872">
    <property type="term" value="F:metal ion binding"/>
    <property type="evidence" value="ECO:0007669"/>
    <property type="project" value="UniProtKB-KW"/>
</dbReference>
<feature type="binding site" evidence="9">
    <location>
        <position position="40"/>
    </location>
    <ligand>
        <name>[4Fe-4S] cluster</name>
        <dbReference type="ChEBI" id="CHEBI:49883"/>
        <label>1</label>
    </ligand>
</feature>
<comment type="similarity">
    <text evidence="9">Belongs to the radical SAM superfamily. Lipoyl synthase family.</text>
</comment>
<keyword evidence="3 9" id="KW-0808">Transferase</keyword>
<dbReference type="AlphaFoldDB" id="A0A1I0BM30"/>
<evidence type="ECO:0000256" key="3">
    <source>
        <dbReference type="ARBA" id="ARBA00022679"/>
    </source>
</evidence>
<feature type="binding site" evidence="9">
    <location>
        <position position="274"/>
    </location>
    <ligand>
        <name>[4Fe-4S] cluster</name>
        <dbReference type="ChEBI" id="CHEBI:49883"/>
        <label>1</label>
    </ligand>
</feature>
<dbReference type="HAMAP" id="MF_00206">
    <property type="entry name" value="Lipoyl_synth"/>
    <property type="match status" value="1"/>
</dbReference>
<dbReference type="SFLD" id="SFLDF00271">
    <property type="entry name" value="lipoyl_synthase"/>
    <property type="match status" value="1"/>
</dbReference>
<dbReference type="PIRSF" id="PIRSF005963">
    <property type="entry name" value="Lipoyl_synth"/>
    <property type="match status" value="1"/>
</dbReference>
<evidence type="ECO:0000256" key="6">
    <source>
        <dbReference type="ARBA" id="ARBA00023004"/>
    </source>
</evidence>
<evidence type="ECO:0000256" key="7">
    <source>
        <dbReference type="ARBA" id="ARBA00023014"/>
    </source>
</evidence>
<proteinExistence type="inferred from homology"/>
<evidence type="ECO:0000256" key="4">
    <source>
        <dbReference type="ARBA" id="ARBA00022691"/>
    </source>
</evidence>
<dbReference type="GO" id="GO:0051539">
    <property type="term" value="F:4 iron, 4 sulfur cluster binding"/>
    <property type="evidence" value="ECO:0007669"/>
    <property type="project" value="UniProtKB-UniRule"/>
</dbReference>
<feature type="binding site" evidence="9">
    <location>
        <position position="35"/>
    </location>
    <ligand>
        <name>[4Fe-4S] cluster</name>
        <dbReference type="ChEBI" id="CHEBI:49883"/>
        <label>1</label>
    </ligand>
</feature>
<dbReference type="SFLD" id="SFLDG01058">
    <property type="entry name" value="lipoyl_synthase_like"/>
    <property type="match status" value="1"/>
</dbReference>
<keyword evidence="1 9" id="KW-0004">4Fe-4S</keyword>
<name>A0A1I0BM30_9FIRM</name>
<dbReference type="Gene3D" id="3.20.20.70">
    <property type="entry name" value="Aldolase class I"/>
    <property type="match status" value="1"/>
</dbReference>
<dbReference type="SFLD" id="SFLDS00029">
    <property type="entry name" value="Radical_SAM"/>
    <property type="match status" value="1"/>
</dbReference>
<sequence>MINDKPSWLTKRVPNQESLHRMDHMLKSLSLHTVCEGADCPNIGECFENKTATFMILGKTCTRNCRFCAVSKEAPEILDEKEPQNVAAAVKKLGLKHVVITSVTRDDLQDGGAEHFVNTINEIRSYNKGITIEVLIPDFNGNHKALTKIIKAKPEIINHNLETVPSLYHKVRPEANYERSLNLLQTVKNIDGQIISKTGLMLGLGEREEEILKAMEDLVEINCDILTLGQYLQPTKKHIEVVEYITPEKFNYYKKAAMEKGFKYVASGPFVRSSYNAIEALKVIK</sequence>
<dbReference type="EC" id="2.8.1.8" evidence="9"/>
<dbReference type="STRING" id="426128.SAMN05660297_01333"/>
<dbReference type="Pfam" id="PF04055">
    <property type="entry name" value="Radical_SAM"/>
    <property type="match status" value="1"/>
</dbReference>
<dbReference type="CDD" id="cd01335">
    <property type="entry name" value="Radical_SAM"/>
    <property type="match status" value="1"/>
</dbReference>
<feature type="binding site" evidence="9">
    <location>
        <position position="46"/>
    </location>
    <ligand>
        <name>[4Fe-4S] cluster</name>
        <dbReference type="ChEBI" id="CHEBI:49883"/>
        <label>1</label>
    </ligand>
</feature>
<comment type="pathway">
    <text evidence="9">Protein modification; protein lipoylation via endogenous pathway; protein N(6)-(lipoyl)lysine from octanoyl-[acyl-carrier-protein]: step 2/2.</text>
</comment>
<dbReference type="GO" id="GO:0005737">
    <property type="term" value="C:cytoplasm"/>
    <property type="evidence" value="ECO:0007669"/>
    <property type="project" value="UniProtKB-SubCell"/>
</dbReference>